<dbReference type="Gene3D" id="2.30.30.40">
    <property type="entry name" value="SH3 Domains"/>
    <property type="match status" value="1"/>
</dbReference>
<dbReference type="EMBL" id="JBBHLL010000185">
    <property type="protein sequence ID" value="KAK7810861.1"/>
    <property type="molecule type" value="Genomic_DNA"/>
</dbReference>
<evidence type="ECO:0000313" key="4">
    <source>
        <dbReference type="Proteomes" id="UP001488838"/>
    </source>
</evidence>
<dbReference type="Proteomes" id="UP001488838">
    <property type="component" value="Unassembled WGS sequence"/>
</dbReference>
<keyword evidence="4" id="KW-1185">Reference proteome</keyword>
<gene>
    <name evidence="3" type="ORF">U0070_013515</name>
</gene>
<accession>A0AAW0I931</accession>
<comment type="caution">
    <text evidence="3">The sequence shown here is derived from an EMBL/GenBank/DDBJ whole genome shotgun (WGS) entry which is preliminary data.</text>
</comment>
<dbReference type="PANTHER" id="PTHR15706:SF2">
    <property type="entry name" value="SH3 AND PX DOMAIN-CONTAINING PROTEIN 2A"/>
    <property type="match status" value="1"/>
</dbReference>
<evidence type="ECO:0008006" key="5">
    <source>
        <dbReference type="Google" id="ProtNLM"/>
    </source>
</evidence>
<organism evidence="3 4">
    <name type="scientific">Myodes glareolus</name>
    <name type="common">Bank vole</name>
    <name type="synonym">Clethrionomys glareolus</name>
    <dbReference type="NCBI Taxonomy" id="447135"/>
    <lineage>
        <taxon>Eukaryota</taxon>
        <taxon>Metazoa</taxon>
        <taxon>Chordata</taxon>
        <taxon>Craniata</taxon>
        <taxon>Vertebrata</taxon>
        <taxon>Euteleostomi</taxon>
        <taxon>Mammalia</taxon>
        <taxon>Eutheria</taxon>
        <taxon>Euarchontoglires</taxon>
        <taxon>Glires</taxon>
        <taxon>Rodentia</taxon>
        <taxon>Myomorpha</taxon>
        <taxon>Muroidea</taxon>
        <taxon>Cricetidae</taxon>
        <taxon>Arvicolinae</taxon>
        <taxon>Myodes</taxon>
    </lineage>
</organism>
<feature type="region of interest" description="Disordered" evidence="2">
    <location>
        <begin position="118"/>
        <end position="139"/>
    </location>
</feature>
<dbReference type="GO" id="GO:0016176">
    <property type="term" value="F:superoxide-generating NADPH oxidase activator activity"/>
    <property type="evidence" value="ECO:0007669"/>
    <property type="project" value="TreeGrafter"/>
</dbReference>
<dbReference type="InterPro" id="IPR036028">
    <property type="entry name" value="SH3-like_dom_sf"/>
</dbReference>
<protein>
    <recommendedName>
        <fullName evidence="5">SH3 domain-containing protein</fullName>
    </recommendedName>
</protein>
<name>A0AAW0I931_MYOGA</name>
<reference evidence="3 4" key="1">
    <citation type="journal article" date="2023" name="bioRxiv">
        <title>Conserved and derived expression patterns and positive selection on dental genes reveal complex evolutionary context of ever-growing rodent molars.</title>
        <authorList>
            <person name="Calamari Z.T."/>
            <person name="Song A."/>
            <person name="Cohen E."/>
            <person name="Akter M."/>
            <person name="Roy R.D."/>
            <person name="Hallikas O."/>
            <person name="Christensen M.M."/>
            <person name="Li P."/>
            <person name="Marangoni P."/>
            <person name="Jernvall J."/>
            <person name="Klein O.D."/>
        </authorList>
    </citation>
    <scope>NUCLEOTIDE SEQUENCE [LARGE SCALE GENOMIC DNA]</scope>
    <source>
        <strain evidence="3">V071</strain>
    </source>
</reference>
<keyword evidence="1" id="KW-0677">Repeat</keyword>
<dbReference type="SUPFAM" id="SSF50044">
    <property type="entry name" value="SH3-domain"/>
    <property type="match status" value="1"/>
</dbReference>
<sequence>MHGRPEPRCLQPLFSGPLACLTVFSPASPCSLGDSEVWLTSWTESPKKDVTGADTNAEPMILEQYVVVSNYKKQENSELSLQAGEVVDVIEKNESVELSARIQTEVGGLSLLVEKTSHDNGFQGPQTSGKMSEEGPGLREVGSCLGSEWVVSWLPPAELEATRTKEEGPSTG</sequence>
<feature type="compositionally biased region" description="Polar residues" evidence="2">
    <location>
        <begin position="119"/>
        <end position="130"/>
    </location>
</feature>
<dbReference type="GO" id="GO:0042554">
    <property type="term" value="P:superoxide anion generation"/>
    <property type="evidence" value="ECO:0007669"/>
    <property type="project" value="TreeGrafter"/>
</dbReference>
<dbReference type="PANTHER" id="PTHR15706">
    <property type="entry name" value="SH3 MULTIPLE DOMAIN"/>
    <property type="match status" value="1"/>
</dbReference>
<dbReference type="AlphaFoldDB" id="A0AAW0I931"/>
<evidence type="ECO:0000313" key="3">
    <source>
        <dbReference type="EMBL" id="KAK7810861.1"/>
    </source>
</evidence>
<evidence type="ECO:0000256" key="1">
    <source>
        <dbReference type="ARBA" id="ARBA00022737"/>
    </source>
</evidence>
<evidence type="ECO:0000256" key="2">
    <source>
        <dbReference type="SAM" id="MobiDB-lite"/>
    </source>
</evidence>
<proteinExistence type="predicted"/>
<dbReference type="InterPro" id="IPR051228">
    <property type="entry name" value="NADPH_Oxidase/PX-Domain"/>
</dbReference>
<dbReference type="GO" id="GO:0005737">
    <property type="term" value="C:cytoplasm"/>
    <property type="evidence" value="ECO:0007669"/>
    <property type="project" value="TreeGrafter"/>
</dbReference>